<dbReference type="EMBL" id="PVBT01000004">
    <property type="protein sequence ID" value="PRD52211.1"/>
    <property type="molecule type" value="Genomic_DNA"/>
</dbReference>
<organism evidence="1 2">
    <name type="scientific">Phyllobacterium myrsinacearum</name>
    <dbReference type="NCBI Taxonomy" id="28101"/>
    <lineage>
        <taxon>Bacteria</taxon>
        <taxon>Pseudomonadati</taxon>
        <taxon>Pseudomonadota</taxon>
        <taxon>Alphaproteobacteria</taxon>
        <taxon>Hyphomicrobiales</taxon>
        <taxon>Phyllobacteriaceae</taxon>
        <taxon>Phyllobacterium</taxon>
    </lineage>
</organism>
<protein>
    <submittedName>
        <fullName evidence="1">Uncharacterized protein</fullName>
    </submittedName>
</protein>
<accession>A0A2S9JGU3</accession>
<comment type="caution">
    <text evidence="1">The sequence shown here is derived from an EMBL/GenBank/DDBJ whole genome shotgun (WGS) entry which is preliminary data.</text>
</comment>
<sequence>MQRTPLMEMTMAINETPVEVKTSVASSVSIVVATGLHYVQVNDRGVRHELIGPFRTREHAQAEVAKWTDRFSAERQLQSY</sequence>
<dbReference type="AlphaFoldDB" id="A0A2S9JGU3"/>
<dbReference type="Proteomes" id="UP000238563">
    <property type="component" value="Unassembled WGS sequence"/>
</dbReference>
<evidence type="ECO:0000313" key="2">
    <source>
        <dbReference type="Proteomes" id="UP000238563"/>
    </source>
</evidence>
<gene>
    <name evidence="1" type="ORF">C5750_14975</name>
</gene>
<proteinExistence type="predicted"/>
<evidence type="ECO:0000313" key="1">
    <source>
        <dbReference type="EMBL" id="PRD52211.1"/>
    </source>
</evidence>
<keyword evidence="2" id="KW-1185">Reference proteome</keyword>
<name>A0A2S9JGU3_9HYPH</name>
<reference evidence="1 2" key="1">
    <citation type="submission" date="2018-02" db="EMBL/GenBank/DDBJ databases">
        <title>The draft genome of Phyllobacterium myrsinacearum DSM5892.</title>
        <authorList>
            <person name="Li L."/>
            <person name="Liu L."/>
            <person name="Zhang X."/>
            <person name="Wang T."/>
        </authorList>
    </citation>
    <scope>NUCLEOTIDE SEQUENCE [LARGE SCALE GENOMIC DNA]</scope>
    <source>
        <strain evidence="1 2">DSM 5892</strain>
    </source>
</reference>